<dbReference type="Proteomes" id="UP001597180">
    <property type="component" value="Unassembled WGS sequence"/>
</dbReference>
<evidence type="ECO:0000256" key="1">
    <source>
        <dbReference type="SAM" id="MobiDB-lite"/>
    </source>
</evidence>
<dbReference type="RefSeq" id="WP_345587493.1">
    <property type="nucleotide sequence ID" value="NZ_BAABJG010000010.1"/>
</dbReference>
<feature type="domain" description="Ig-like" evidence="3">
    <location>
        <begin position="820"/>
        <end position="903"/>
    </location>
</feature>
<feature type="chain" id="PRO_5047541305" description="Ig-like domain-containing protein" evidence="2">
    <location>
        <begin position="28"/>
        <end position="1831"/>
    </location>
</feature>
<protein>
    <recommendedName>
        <fullName evidence="3">Ig-like domain-containing protein</fullName>
    </recommendedName>
</protein>
<feature type="region of interest" description="Disordered" evidence="1">
    <location>
        <begin position="603"/>
        <end position="630"/>
    </location>
</feature>
<feature type="signal peptide" evidence="2">
    <location>
        <begin position="1"/>
        <end position="27"/>
    </location>
</feature>
<organism evidence="4 5">
    <name type="scientific">Paenibacillus vulneris</name>
    <dbReference type="NCBI Taxonomy" id="1133364"/>
    <lineage>
        <taxon>Bacteria</taxon>
        <taxon>Bacillati</taxon>
        <taxon>Bacillota</taxon>
        <taxon>Bacilli</taxon>
        <taxon>Bacillales</taxon>
        <taxon>Paenibacillaceae</taxon>
        <taxon>Paenibacillus</taxon>
    </lineage>
</organism>
<keyword evidence="2" id="KW-0732">Signal</keyword>
<gene>
    <name evidence="4" type="ORF">ACFQ4B_32055</name>
</gene>
<evidence type="ECO:0000256" key="2">
    <source>
        <dbReference type="SAM" id="SignalP"/>
    </source>
</evidence>
<keyword evidence="5" id="KW-1185">Reference proteome</keyword>
<accession>A0ABW3UYM2</accession>
<evidence type="ECO:0000313" key="5">
    <source>
        <dbReference type="Proteomes" id="UP001597180"/>
    </source>
</evidence>
<evidence type="ECO:0000313" key="4">
    <source>
        <dbReference type="EMBL" id="MFD1224755.1"/>
    </source>
</evidence>
<dbReference type="InterPro" id="IPR013783">
    <property type="entry name" value="Ig-like_fold"/>
</dbReference>
<proteinExistence type="predicted"/>
<comment type="caution">
    <text evidence="4">The sequence shown here is derived from an EMBL/GenBank/DDBJ whole genome shotgun (WGS) entry which is preliminary data.</text>
</comment>
<evidence type="ECO:0000259" key="3">
    <source>
        <dbReference type="Pfam" id="PF12245"/>
    </source>
</evidence>
<name>A0ABW3UYM2_9BACL</name>
<reference evidence="5" key="1">
    <citation type="journal article" date="2019" name="Int. J. Syst. Evol. Microbiol.">
        <title>The Global Catalogue of Microorganisms (GCM) 10K type strain sequencing project: providing services to taxonomists for standard genome sequencing and annotation.</title>
        <authorList>
            <consortium name="The Broad Institute Genomics Platform"/>
            <consortium name="The Broad Institute Genome Sequencing Center for Infectious Disease"/>
            <person name="Wu L."/>
            <person name="Ma J."/>
        </authorList>
    </citation>
    <scope>NUCLEOTIDE SEQUENCE [LARGE SCALE GENOMIC DNA]</scope>
    <source>
        <strain evidence="5">CCUG 53270</strain>
    </source>
</reference>
<dbReference type="Pfam" id="PF12245">
    <property type="entry name" value="Big_3_2"/>
    <property type="match status" value="1"/>
</dbReference>
<dbReference type="InterPro" id="IPR022038">
    <property type="entry name" value="Ig-like_bact"/>
</dbReference>
<dbReference type="Gene3D" id="2.60.40.10">
    <property type="entry name" value="Immunoglobulins"/>
    <property type="match status" value="1"/>
</dbReference>
<sequence>MLNSKTARRWCSIILCLSMLFSLLPWDVPEVEAASGACGSGDLEVRFGSAAVRVGNCSYDAENALANFWNSTPGYSPSNIGGNQDFAGGNIFVYSGDTMNLSINVAQNPTLHDLAMSGDATVAIGWSSLHWVEQGSGCGVFGAFKCFQGTEVTVSVDGKVLLDETAWDGGVGSRHTNDVAIKTNSVIAIKIKGVRDETDAPSGPRGLYVKFKDEKRPVLKDYTFNGNGVSRENKKIGQQELYAKKDEFISIAYNFSEAVRPTSVSSAYSDPFLKHKLFVNPADTGLPAAGVQQYLTNTNYTAADFAQGFDKVPITKSLEYKYTASKYHHSGNLPLEPVISRTEAETNANNDLYDMDSSLEQKLRGAVLADAAGNIVHDFSALNTPSSVTTVGGNYLINKSVDPFNYKEGGFRVIVDAVRPKYTKVGNGIQPEILTGVTLNRNDGFDFTVQLTEEAIVKTGWEADQTYLLLNNGMKAKYISGDKTDKWTFHLDIPDGVNIEAPLLKVIALTHENQVIDPATNQNKDTNVLQDYAGNMLIQPANYDDIFTDPEDGEDASKVNSKIDWAQLSIDNTNPEVSYRYEAGGATDKIYQKSGKVTIDANDPPLIVPSLDPNQPGEIRPSKGIYRPSNMTGSSAPAVGLVYYMWSQSPNDPFAGKEADHFAAVKRFSLKAKQPGEDLYPGDAFKDIKLSVANNKTNLIAVPSEALAEEKSGEWYLHTWTADMTWDSARELMQYQKKQKYVESHPEQYEAWKAEAPGSEADKIFYADNKALAQVGDYGNLEVWPLADFKQDDSNWVHSVGTIKIDNKAPTVAVQEISGDNTAAVQMKLSITDEHSGVDSSFYQWVKKESGSIEEAAWMPLAGNQAIVTTQNEVVEDGEYVLKVKTRDKAGNERMFDSEKITVNSSDQISGRFEPDSNMEVYVKSHDVQFKLMGLNSQGPLSLMSVTSATYPGTVTQTTYTRTVTQTTYSGTVTQSTYQGKALLSVNNLIYATYAGYAVTSSQLRPGEASFKAFASYNNGSNGERIYTVPADTSLNGKPYIHILIKVNDGGFEKTYYFSKQYAFDNEPPTVTFSKTGVSYPQDKQTVTAKVNESLSDKGLQKKYQWIDDQLPAPNEASPGWSDLPVSGEVEISNAALQPGEQKSFRLYVWATDGAKNSVIAKTSGVFVVSKSEGADKPPADVTSDLIYLYGDEEDGYTAIVKLGLAEESVDKGGYDFSVSPDNGANWLRWRPYTNFVALKVPSNKTSDLHIQVKYRTAAGVVGEPKSLDAGSISKQTPVYALATLSAERPVNAQTGVDIDISAPLGIKVVPSAVNPSIPVRTGNTFHVSQNGLYSFDLTDNADASRKATLYAVVKNVDTTKPVGTVEYLTTTQTNGNVTVQLTGLSEPVTVTAPEGRSTYTFNENGTFSFKFKDEAGNEGEAVATVSNIDKSSPKVRVVSSYAYGENGSKTFGTIVDDNGKVLYSNGVTLTVEKDDNDKNKQIFYVDGKDSVILLDNGTASFTVSDQYGNTTVVKGEVNNIISTAPTPAAITYTFVDEDGNALPDSKIVTINGQPYAKGKMKVTLTGQQEHKVNKVFTGTTPIQVNGQYTNQISDADGSYSYSRTFSADGSTLVALTDLLGNTRKVPVTIKGLDNTPPEIKLNMSSVGITQNKQDFDAAKDLGGYTVSDNVSAAQDIKVTISGLDLYKLGRQRVTYTAEDQVGNTSVAYQDVTVVSSDGMLIFADDVLISASSGESALFDKNTLTFNILKYNIMEVNGQQQVNEWGTYDLMYQPGLYREGQMKYIASKISYSDLVNGKFKVTFPEAGWYTIIVRNQEREREYSTFFIGKKD</sequence>
<dbReference type="EMBL" id="JBHTLU010000047">
    <property type="protein sequence ID" value="MFD1224755.1"/>
    <property type="molecule type" value="Genomic_DNA"/>
</dbReference>